<dbReference type="InterPro" id="IPR023753">
    <property type="entry name" value="FAD/NAD-binding_dom"/>
</dbReference>
<dbReference type="EMBL" id="MU167471">
    <property type="protein sequence ID" value="KAG0140149.1"/>
    <property type="molecule type" value="Genomic_DNA"/>
</dbReference>
<feature type="domain" description="FAD/NAD(P)-binding" evidence="1">
    <location>
        <begin position="29"/>
        <end position="234"/>
    </location>
</feature>
<reference evidence="2" key="1">
    <citation type="submission" date="2013-11" db="EMBL/GenBank/DDBJ databases">
        <title>Genome sequence of the fusiform rust pathogen reveals effectors for host alternation and coevolution with pine.</title>
        <authorList>
            <consortium name="DOE Joint Genome Institute"/>
            <person name="Smith K."/>
            <person name="Pendleton A."/>
            <person name="Kubisiak T."/>
            <person name="Anderson C."/>
            <person name="Salamov A."/>
            <person name="Aerts A."/>
            <person name="Riley R."/>
            <person name="Clum A."/>
            <person name="Lindquist E."/>
            <person name="Ence D."/>
            <person name="Campbell M."/>
            <person name="Kronenberg Z."/>
            <person name="Feau N."/>
            <person name="Dhillon B."/>
            <person name="Hamelin R."/>
            <person name="Burleigh J."/>
            <person name="Smith J."/>
            <person name="Yandell M."/>
            <person name="Nelson C."/>
            <person name="Grigoriev I."/>
            <person name="Davis J."/>
        </authorList>
    </citation>
    <scope>NUCLEOTIDE SEQUENCE</scope>
    <source>
        <strain evidence="2">G11</strain>
    </source>
</reference>
<keyword evidence="3" id="KW-1185">Reference proteome</keyword>
<dbReference type="InterPro" id="IPR053275">
    <property type="entry name" value="Agnestin_monoxygenase"/>
</dbReference>
<dbReference type="PRINTS" id="PR00368">
    <property type="entry name" value="FADPNR"/>
</dbReference>
<dbReference type="PANTHER" id="PTHR38688:SF1">
    <property type="entry name" value="FAD_NAD(P)-BINDING DOMAIN-CONTAINING PROTEIN"/>
    <property type="match status" value="1"/>
</dbReference>
<proteinExistence type="predicted"/>
<evidence type="ECO:0000313" key="2">
    <source>
        <dbReference type="EMBL" id="KAG0140149.1"/>
    </source>
</evidence>
<evidence type="ECO:0000313" key="3">
    <source>
        <dbReference type="Proteomes" id="UP000886653"/>
    </source>
</evidence>
<dbReference type="PRINTS" id="PR00411">
    <property type="entry name" value="PNDRDTASEI"/>
</dbReference>
<comment type="caution">
    <text evidence="2">The sequence shown here is derived from an EMBL/GenBank/DDBJ whole genome shotgun (WGS) entry which is preliminary data.</text>
</comment>
<dbReference type="Proteomes" id="UP000886653">
    <property type="component" value="Unassembled WGS sequence"/>
</dbReference>
<name>A0A9P6N9K1_9BASI</name>
<protein>
    <recommendedName>
        <fullName evidence="1">FAD/NAD(P)-binding domain-containing protein</fullName>
    </recommendedName>
</protein>
<accession>A0A9P6N9K1</accession>
<dbReference type="Pfam" id="PF07992">
    <property type="entry name" value="Pyr_redox_2"/>
    <property type="match status" value="1"/>
</dbReference>
<sequence length="394" mass="44101">MSTFSLIPYRPCSALRALRSFSHDPVDIYDAAIVGAGPAGLTAISNLLDKGSSKVSWIDPLFQAGRVGEMYREVPSNTRTKLFLNYVTVSPTLSNLVKHASTPNAYTVMESLDPEKGCQLSYAADLIVFLTQELMKQRQDSIHPFKGLVRMMESENNQPWRLDVDPKASNDSPISLRAHKVVLATGSAPVHPPSSPIPILDLDIALSPSRLRHYLAQLEPDTTLAVIGSSHSAILAIKNITDISTRHWILHFYRSSLKFAEQKDGWILYDNTGLKGLAADWAREVYPTLTQIKRVRLSGKPEEEKRVYEQELKSCTRVIYAIGYSHNPYPRVMVDGLQSSLDWNPINGNFGIPHLYGCGIAFPEKVKDPEGNVESAVGFWKFMRFVKRVSEDWK</sequence>
<organism evidence="2 3">
    <name type="scientific">Cronartium quercuum f. sp. fusiforme G11</name>
    <dbReference type="NCBI Taxonomy" id="708437"/>
    <lineage>
        <taxon>Eukaryota</taxon>
        <taxon>Fungi</taxon>
        <taxon>Dikarya</taxon>
        <taxon>Basidiomycota</taxon>
        <taxon>Pucciniomycotina</taxon>
        <taxon>Pucciniomycetes</taxon>
        <taxon>Pucciniales</taxon>
        <taxon>Coleosporiaceae</taxon>
        <taxon>Cronartium</taxon>
    </lineage>
</organism>
<dbReference type="SUPFAM" id="SSF51905">
    <property type="entry name" value="FAD/NAD(P)-binding domain"/>
    <property type="match status" value="1"/>
</dbReference>
<dbReference type="InterPro" id="IPR036188">
    <property type="entry name" value="FAD/NAD-bd_sf"/>
</dbReference>
<dbReference type="Gene3D" id="3.50.50.60">
    <property type="entry name" value="FAD/NAD(P)-binding domain"/>
    <property type="match status" value="1"/>
</dbReference>
<dbReference type="PANTHER" id="PTHR38688">
    <property type="entry name" value="PYR_REDOX_2 DOMAIN-CONTAINING PROTEIN"/>
    <property type="match status" value="1"/>
</dbReference>
<dbReference type="GO" id="GO:0016491">
    <property type="term" value="F:oxidoreductase activity"/>
    <property type="evidence" value="ECO:0007669"/>
    <property type="project" value="InterPro"/>
</dbReference>
<dbReference type="OrthoDB" id="432536at2759"/>
<dbReference type="AlphaFoldDB" id="A0A9P6N9K1"/>
<evidence type="ECO:0000259" key="1">
    <source>
        <dbReference type="Pfam" id="PF07992"/>
    </source>
</evidence>
<gene>
    <name evidence="2" type="ORF">CROQUDRAFT_136845</name>
</gene>